<protein>
    <submittedName>
        <fullName evidence="1">Uncharacterized protein</fullName>
    </submittedName>
</protein>
<proteinExistence type="predicted"/>
<comment type="caution">
    <text evidence="1">The sequence shown here is derived from an EMBL/GenBank/DDBJ whole genome shotgun (WGS) entry which is preliminary data.</text>
</comment>
<accession>A0A086XU09</accession>
<reference evidence="1 2" key="1">
    <citation type="submission" date="2014-03" db="EMBL/GenBank/DDBJ databases">
        <title>Genome of Haematobacter massiliensis CCUG 47968.</title>
        <authorList>
            <person name="Wang D."/>
            <person name="Wang G."/>
        </authorList>
    </citation>
    <scope>NUCLEOTIDE SEQUENCE [LARGE SCALE GENOMIC DNA]</scope>
    <source>
        <strain evidence="1 2">CCUG 47968</strain>
    </source>
</reference>
<keyword evidence="2" id="KW-1185">Reference proteome</keyword>
<dbReference type="Proteomes" id="UP000028826">
    <property type="component" value="Unassembled WGS sequence"/>
</dbReference>
<organism evidence="1 2">
    <name type="scientific">Haematobacter massiliensis</name>
    <dbReference type="NCBI Taxonomy" id="195105"/>
    <lineage>
        <taxon>Bacteria</taxon>
        <taxon>Pseudomonadati</taxon>
        <taxon>Pseudomonadota</taxon>
        <taxon>Alphaproteobacteria</taxon>
        <taxon>Rhodobacterales</taxon>
        <taxon>Paracoccaceae</taxon>
        <taxon>Haematobacter</taxon>
    </lineage>
</organism>
<gene>
    <name evidence="1" type="ORF">CN97_08225</name>
</gene>
<name>A0A086XU09_9RHOB</name>
<dbReference type="eggNOG" id="ENOG5033I4F">
    <property type="taxonomic scope" value="Bacteria"/>
</dbReference>
<sequence>MSKNKSLIDSEGEVGDLGDSFFAAARRGRPALLPGDKKVRMNLMIDADIAAKLNEVGNKSAFVTEALRKALAG</sequence>
<dbReference type="OrthoDB" id="361944at2"/>
<dbReference type="RefSeq" id="WP_035714872.1">
    <property type="nucleotide sequence ID" value="NZ_CAMIFG010000116.1"/>
</dbReference>
<dbReference type="AlphaFoldDB" id="A0A086XU09"/>
<evidence type="ECO:0000313" key="1">
    <source>
        <dbReference type="EMBL" id="KFI25509.1"/>
    </source>
</evidence>
<dbReference type="STRING" id="195105.CN97_08225"/>
<evidence type="ECO:0000313" key="2">
    <source>
        <dbReference type="Proteomes" id="UP000028826"/>
    </source>
</evidence>
<dbReference type="EMBL" id="JGYG01000025">
    <property type="protein sequence ID" value="KFI25509.1"/>
    <property type="molecule type" value="Genomic_DNA"/>
</dbReference>